<evidence type="ECO:0000256" key="1">
    <source>
        <dbReference type="SAM" id="Phobius"/>
    </source>
</evidence>
<dbReference type="PANTHER" id="PTHR35385:SF2">
    <property type="entry name" value="PROTEIN B, PUTATIVE-RELATED"/>
    <property type="match status" value="1"/>
</dbReference>
<evidence type="ECO:0000313" key="2">
    <source>
        <dbReference type="EMBL" id="KAF0691066.1"/>
    </source>
</evidence>
<keyword evidence="1" id="KW-0472">Membrane</keyword>
<reference evidence="2 3" key="1">
    <citation type="submission" date="2019-08" db="EMBL/GenBank/DDBJ databases">
        <title>Whole genome of Aphis craccivora.</title>
        <authorList>
            <person name="Voronova N.V."/>
            <person name="Shulinski R.S."/>
            <person name="Bandarenka Y.V."/>
            <person name="Zhorov D.G."/>
            <person name="Warner D."/>
        </authorList>
    </citation>
    <scope>NUCLEOTIDE SEQUENCE [LARGE SCALE GENOMIC DNA]</scope>
    <source>
        <strain evidence="2">180601</strain>
        <tissue evidence="2">Whole Body</tissue>
    </source>
</reference>
<keyword evidence="1" id="KW-0812">Transmembrane</keyword>
<dbReference type="OrthoDB" id="1902038at2759"/>
<name>A0A6G0VJQ7_APHCR</name>
<protein>
    <submittedName>
        <fullName evidence="2">SWIM-type domain-containing protein</fullName>
    </submittedName>
</protein>
<dbReference type="PANTHER" id="PTHR35385">
    <property type="entry name" value="PROTEIN B, PUTATIVE-RELATED-RELATED"/>
    <property type="match status" value="1"/>
</dbReference>
<feature type="non-terminal residue" evidence="2">
    <location>
        <position position="252"/>
    </location>
</feature>
<accession>A0A6G0VJQ7</accession>
<feature type="transmembrane region" description="Helical" evidence="1">
    <location>
        <begin position="163"/>
        <end position="182"/>
    </location>
</feature>
<evidence type="ECO:0000313" key="3">
    <source>
        <dbReference type="Proteomes" id="UP000478052"/>
    </source>
</evidence>
<proteinExistence type="predicted"/>
<comment type="caution">
    <text evidence="2">The sequence shown here is derived from an EMBL/GenBank/DDBJ whole genome shotgun (WGS) entry which is preliminary data.</text>
</comment>
<dbReference type="AlphaFoldDB" id="A0A6G0VJQ7"/>
<dbReference type="Proteomes" id="UP000478052">
    <property type="component" value="Unassembled WGS sequence"/>
</dbReference>
<keyword evidence="3" id="KW-1185">Reference proteome</keyword>
<dbReference type="EMBL" id="VUJU01016059">
    <property type="protein sequence ID" value="KAF0691066.1"/>
    <property type="molecule type" value="Genomic_DNA"/>
</dbReference>
<sequence>MLFPKYKICCKYFKVVLFHKSIYYNGLVAIISILNIHSHSTTAAEALSNLRVFEETKKQFENYFNDGLGKLSQLHKHSLMFILQNIFNSIKLIFNYKTLNLGPRIGDGVLEKLKSKMSSYNEKEVPFCIVICTPLMQRAQSLPYSKYIVFFDSTTLCDALNHAITFMLTLCAVGAIPLAVIVTKGQSLNDYKAGFELAKLKNVKTKNSRETFLSTCGKQISFRLGAKSKIHVQPTSISRRRPEVTKGCKRLA</sequence>
<gene>
    <name evidence="2" type="ORF">FWK35_00030889</name>
</gene>
<organism evidence="2 3">
    <name type="scientific">Aphis craccivora</name>
    <name type="common">Cowpea aphid</name>
    <dbReference type="NCBI Taxonomy" id="307492"/>
    <lineage>
        <taxon>Eukaryota</taxon>
        <taxon>Metazoa</taxon>
        <taxon>Ecdysozoa</taxon>
        <taxon>Arthropoda</taxon>
        <taxon>Hexapoda</taxon>
        <taxon>Insecta</taxon>
        <taxon>Pterygota</taxon>
        <taxon>Neoptera</taxon>
        <taxon>Paraneoptera</taxon>
        <taxon>Hemiptera</taxon>
        <taxon>Sternorrhyncha</taxon>
        <taxon>Aphidomorpha</taxon>
        <taxon>Aphidoidea</taxon>
        <taxon>Aphididae</taxon>
        <taxon>Aphidini</taxon>
        <taxon>Aphis</taxon>
        <taxon>Aphis</taxon>
    </lineage>
</organism>
<keyword evidence="1" id="KW-1133">Transmembrane helix</keyword>